<keyword evidence="2" id="KW-1185">Reference proteome</keyword>
<sequence>MAKKKVVIMIVEGVSDERALSTITQYVKRVFDVHIHFSNGDVFTKYSNKQAKAIVGDEIRKVMNERKFSKKDILAVIQVTDTDGTFIDNKYVKIDNNVGEKALYFGDSICVSDSYKAVQIQKRNKEKAHSLKTMYTTAKVMDIPYFLLYFSCNLDHVLHHERNLAEEYKDSKAREFSKRFKDKPNDFYEFFNNNDFVVEGSMKETWEFIQKDGNSLGRYSNFNIIFTILNEVILDVE</sequence>
<reference evidence="2" key="1">
    <citation type="submission" date="2016-10" db="EMBL/GenBank/DDBJ databases">
        <authorList>
            <person name="Varghese N."/>
            <person name="Submissions S."/>
        </authorList>
    </citation>
    <scope>NUCLEOTIDE SEQUENCE [LARGE SCALE GENOMIC DNA]</scope>
    <source>
        <strain evidence="2">CGMCC 1.10223</strain>
    </source>
</reference>
<gene>
    <name evidence="1" type="ORF">SAMN04487969_1509</name>
</gene>
<dbReference type="OrthoDB" id="2110614at2"/>
<accession>A0A1I2J2Q2</accession>
<dbReference type="AlphaFoldDB" id="A0A1I2J2Q2"/>
<evidence type="ECO:0000313" key="1">
    <source>
        <dbReference type="EMBL" id="SFF48280.1"/>
    </source>
</evidence>
<evidence type="ECO:0000313" key="2">
    <source>
        <dbReference type="Proteomes" id="UP000183410"/>
    </source>
</evidence>
<proteinExistence type="predicted"/>
<name>A0A1I2J2Q2_9BACL</name>
<dbReference type="Proteomes" id="UP000183410">
    <property type="component" value="Unassembled WGS sequence"/>
</dbReference>
<dbReference type="RefSeq" id="WP_046229526.1">
    <property type="nucleotide sequence ID" value="NZ_FONN01000050.1"/>
</dbReference>
<dbReference type="EMBL" id="FONN01000050">
    <property type="protein sequence ID" value="SFF48280.1"/>
    <property type="molecule type" value="Genomic_DNA"/>
</dbReference>
<organism evidence="1 2">
    <name type="scientific">Paenibacillus algorifonticola</name>
    <dbReference type="NCBI Taxonomy" id="684063"/>
    <lineage>
        <taxon>Bacteria</taxon>
        <taxon>Bacillati</taxon>
        <taxon>Bacillota</taxon>
        <taxon>Bacilli</taxon>
        <taxon>Bacillales</taxon>
        <taxon>Paenibacillaceae</taxon>
        <taxon>Paenibacillus</taxon>
    </lineage>
</organism>
<protein>
    <submittedName>
        <fullName evidence="1">Uncharacterized protein</fullName>
    </submittedName>
</protein>